<accession>A0A6C0E0U9</accession>
<sequence length="148" mass="17105">MLTFAAVSTASRIISSDIILKNGYFIANNLFSSILYLKNLSHSDTELKDIMTNTDILEDIGIIKSFIEEKKIKNSSQTVTICIDNLNQTLSRLEYNINSITSKIENHKKLWFNSIRSYNIHNEKIEIPKLIEQMKHRFEVLIKISNLI</sequence>
<name>A0A6C0E0U9_9ZZZZ</name>
<proteinExistence type="predicted"/>
<reference evidence="1" key="1">
    <citation type="journal article" date="2020" name="Nature">
        <title>Giant virus diversity and host interactions through global metagenomics.</title>
        <authorList>
            <person name="Schulz F."/>
            <person name="Roux S."/>
            <person name="Paez-Espino D."/>
            <person name="Jungbluth S."/>
            <person name="Walsh D.A."/>
            <person name="Denef V.J."/>
            <person name="McMahon K.D."/>
            <person name="Konstantinidis K.T."/>
            <person name="Eloe-Fadrosh E.A."/>
            <person name="Kyrpides N.C."/>
            <person name="Woyke T."/>
        </authorList>
    </citation>
    <scope>NUCLEOTIDE SEQUENCE</scope>
    <source>
        <strain evidence="1">GVMAG-M-3300023179-111</strain>
    </source>
</reference>
<protein>
    <submittedName>
        <fullName evidence="1">Uncharacterized protein</fullName>
    </submittedName>
</protein>
<evidence type="ECO:0000313" key="1">
    <source>
        <dbReference type="EMBL" id="QHT22332.1"/>
    </source>
</evidence>
<dbReference type="EMBL" id="MN739709">
    <property type="protein sequence ID" value="QHT22332.1"/>
    <property type="molecule type" value="Genomic_DNA"/>
</dbReference>
<dbReference type="AlphaFoldDB" id="A0A6C0E0U9"/>
<organism evidence="1">
    <name type="scientific">viral metagenome</name>
    <dbReference type="NCBI Taxonomy" id="1070528"/>
    <lineage>
        <taxon>unclassified sequences</taxon>
        <taxon>metagenomes</taxon>
        <taxon>organismal metagenomes</taxon>
    </lineage>
</organism>